<proteinExistence type="predicted"/>
<keyword evidence="2" id="KW-1185">Reference proteome</keyword>
<evidence type="ECO:0000313" key="1">
    <source>
        <dbReference type="EMBL" id="TCS77570.1"/>
    </source>
</evidence>
<accession>A0A4R3K4G1</accession>
<organism evidence="1 2">
    <name type="scientific">Muricomes intestini</name>
    <dbReference type="NCBI Taxonomy" id="1796634"/>
    <lineage>
        <taxon>Bacteria</taxon>
        <taxon>Bacillati</taxon>
        <taxon>Bacillota</taxon>
        <taxon>Clostridia</taxon>
        <taxon>Lachnospirales</taxon>
        <taxon>Lachnospiraceae</taxon>
        <taxon>Muricomes</taxon>
    </lineage>
</organism>
<dbReference type="EMBL" id="SLZZ01000016">
    <property type="protein sequence ID" value="TCS77570.1"/>
    <property type="molecule type" value="Genomic_DNA"/>
</dbReference>
<name>A0A4R3K4G1_9FIRM</name>
<reference evidence="1 2" key="1">
    <citation type="submission" date="2019-03" db="EMBL/GenBank/DDBJ databases">
        <title>Genomic Encyclopedia of Type Strains, Phase IV (KMG-IV): sequencing the most valuable type-strain genomes for metagenomic binning, comparative biology and taxonomic classification.</title>
        <authorList>
            <person name="Goeker M."/>
        </authorList>
    </citation>
    <scope>NUCLEOTIDE SEQUENCE [LARGE SCALE GENOMIC DNA]</scope>
    <source>
        <strain evidence="1 2">DSM 29489</strain>
    </source>
</reference>
<dbReference type="Proteomes" id="UP000295726">
    <property type="component" value="Unassembled WGS sequence"/>
</dbReference>
<protein>
    <submittedName>
        <fullName evidence="1">Uncharacterized protein</fullName>
    </submittedName>
</protein>
<comment type="caution">
    <text evidence="1">The sequence shown here is derived from an EMBL/GenBank/DDBJ whole genome shotgun (WGS) entry which is preliminary data.</text>
</comment>
<evidence type="ECO:0000313" key="2">
    <source>
        <dbReference type="Proteomes" id="UP000295726"/>
    </source>
</evidence>
<gene>
    <name evidence="1" type="ORF">EDD59_11653</name>
</gene>
<dbReference type="AlphaFoldDB" id="A0A4R3K4G1"/>
<sequence>MDSVASFIIQYVSGTADEGSCEEETFTDKR</sequence>